<protein>
    <recommendedName>
        <fullName evidence="4">N-acetyltransferase domain-containing protein</fullName>
    </recommendedName>
</protein>
<sequence>MIVNQRLQEIGQERLRLAPATRDDFEAVATLFAALHAYNASLNAQFALADGWQALLREHFLRTHESEGTFWLLAWRGQRPVGLLLLENHLDSPLFRHRAWVELVALYVDPDFQGAGLAQCLMEEAKNWTAQHGASHMQLYVTAQNARAKAFYRHCGWQPIQEIWSLALSAEPNSPSLLVDPSCDGELLNNGHHHLALKTHTQEDQARSNTYTLEQEAR</sequence>
<dbReference type="InterPro" id="IPR016181">
    <property type="entry name" value="Acyl_CoA_acyltransferase"/>
</dbReference>
<organism evidence="5 6">
    <name type="scientific">Ktedonobacter robiniae</name>
    <dbReference type="NCBI Taxonomy" id="2778365"/>
    <lineage>
        <taxon>Bacteria</taxon>
        <taxon>Bacillati</taxon>
        <taxon>Chloroflexota</taxon>
        <taxon>Ktedonobacteria</taxon>
        <taxon>Ktedonobacterales</taxon>
        <taxon>Ktedonobacteraceae</taxon>
        <taxon>Ktedonobacter</taxon>
    </lineage>
</organism>
<feature type="region of interest" description="Disordered" evidence="3">
    <location>
        <begin position="199"/>
        <end position="218"/>
    </location>
</feature>
<dbReference type="PANTHER" id="PTHR43877">
    <property type="entry name" value="AMINOALKYLPHOSPHONATE N-ACETYLTRANSFERASE-RELATED-RELATED"/>
    <property type="match status" value="1"/>
</dbReference>
<feature type="compositionally biased region" description="Polar residues" evidence="3">
    <location>
        <begin position="207"/>
        <end position="218"/>
    </location>
</feature>
<dbReference type="SUPFAM" id="SSF55729">
    <property type="entry name" value="Acyl-CoA N-acyltransferases (Nat)"/>
    <property type="match status" value="1"/>
</dbReference>
<proteinExistence type="predicted"/>
<name>A0ABQ3V787_9CHLR</name>
<gene>
    <name evidence="5" type="ORF">KSB_92340</name>
</gene>
<accession>A0ABQ3V787</accession>
<dbReference type="CDD" id="cd04301">
    <property type="entry name" value="NAT_SF"/>
    <property type="match status" value="1"/>
</dbReference>
<evidence type="ECO:0000256" key="2">
    <source>
        <dbReference type="ARBA" id="ARBA00023315"/>
    </source>
</evidence>
<dbReference type="Gene3D" id="3.40.630.30">
    <property type="match status" value="1"/>
</dbReference>
<evidence type="ECO:0000259" key="4">
    <source>
        <dbReference type="PROSITE" id="PS51186"/>
    </source>
</evidence>
<dbReference type="Proteomes" id="UP000654345">
    <property type="component" value="Unassembled WGS sequence"/>
</dbReference>
<comment type="caution">
    <text evidence="5">The sequence shown here is derived from an EMBL/GenBank/DDBJ whole genome shotgun (WGS) entry which is preliminary data.</text>
</comment>
<dbReference type="EMBL" id="BNJG01000006">
    <property type="protein sequence ID" value="GHO60759.1"/>
    <property type="molecule type" value="Genomic_DNA"/>
</dbReference>
<keyword evidence="2" id="KW-0012">Acyltransferase</keyword>
<dbReference type="InterPro" id="IPR000182">
    <property type="entry name" value="GNAT_dom"/>
</dbReference>
<dbReference type="Pfam" id="PF00583">
    <property type="entry name" value="Acetyltransf_1"/>
    <property type="match status" value="1"/>
</dbReference>
<reference evidence="5 6" key="1">
    <citation type="journal article" date="2021" name="Int. J. Syst. Evol. Microbiol.">
        <title>Reticulibacter mediterranei gen. nov., sp. nov., within the new family Reticulibacteraceae fam. nov., and Ktedonospora formicarum gen. nov., sp. nov., Ktedonobacter robiniae sp. nov., Dictyobacter formicarum sp. nov. and Dictyobacter arantiisoli sp. nov., belonging to the class Ktedonobacteria.</title>
        <authorList>
            <person name="Yabe S."/>
            <person name="Zheng Y."/>
            <person name="Wang C.M."/>
            <person name="Sakai Y."/>
            <person name="Abe K."/>
            <person name="Yokota A."/>
            <person name="Donadio S."/>
            <person name="Cavaletti L."/>
            <person name="Monciardini P."/>
        </authorList>
    </citation>
    <scope>NUCLEOTIDE SEQUENCE [LARGE SCALE GENOMIC DNA]</scope>
    <source>
        <strain evidence="5 6">SOSP1-30</strain>
    </source>
</reference>
<evidence type="ECO:0000256" key="1">
    <source>
        <dbReference type="ARBA" id="ARBA00022679"/>
    </source>
</evidence>
<keyword evidence="6" id="KW-1185">Reference proteome</keyword>
<feature type="domain" description="N-acetyltransferase" evidence="4">
    <location>
        <begin position="15"/>
        <end position="171"/>
    </location>
</feature>
<dbReference type="PANTHER" id="PTHR43877:SF2">
    <property type="entry name" value="AMINOALKYLPHOSPHONATE N-ACETYLTRANSFERASE-RELATED"/>
    <property type="match status" value="1"/>
</dbReference>
<dbReference type="InterPro" id="IPR050832">
    <property type="entry name" value="Bact_Acetyltransf"/>
</dbReference>
<evidence type="ECO:0000313" key="5">
    <source>
        <dbReference type="EMBL" id="GHO60759.1"/>
    </source>
</evidence>
<evidence type="ECO:0000256" key="3">
    <source>
        <dbReference type="SAM" id="MobiDB-lite"/>
    </source>
</evidence>
<keyword evidence="1" id="KW-0808">Transferase</keyword>
<dbReference type="PROSITE" id="PS51186">
    <property type="entry name" value="GNAT"/>
    <property type="match status" value="1"/>
</dbReference>
<evidence type="ECO:0000313" key="6">
    <source>
        <dbReference type="Proteomes" id="UP000654345"/>
    </source>
</evidence>